<gene>
    <name evidence="2" type="ORF">F443_11329</name>
</gene>
<feature type="region of interest" description="Disordered" evidence="1">
    <location>
        <begin position="156"/>
        <end position="179"/>
    </location>
</feature>
<dbReference type="Proteomes" id="UP000018721">
    <property type="component" value="Unassembled WGS sequence"/>
</dbReference>
<dbReference type="AlphaFoldDB" id="V9EXA4"/>
<keyword evidence="3" id="KW-1185">Reference proteome</keyword>
<dbReference type="EMBL" id="ANIZ01001944">
    <property type="protein sequence ID" value="ETI43864.1"/>
    <property type="molecule type" value="Genomic_DNA"/>
</dbReference>
<evidence type="ECO:0000313" key="3">
    <source>
        <dbReference type="Proteomes" id="UP000018721"/>
    </source>
</evidence>
<name>V9EXA4_PHYNI</name>
<comment type="caution">
    <text evidence="2">The sequence shown here is derived from an EMBL/GenBank/DDBJ whole genome shotgun (WGS) entry which is preliminary data.</text>
</comment>
<evidence type="ECO:0000256" key="1">
    <source>
        <dbReference type="SAM" id="MobiDB-lite"/>
    </source>
</evidence>
<sequence>MDEYIVEVRLYKGSRRPEQLHHETIESLDRPCGMTCHSQSIPLGVLTAVGGMSLSCVRIWQYPSTKSSALYNTQPAMLFSNSSFGGCRCRHRHAAQLVESVNQTPLPVRFTNAESRRRVRGLRLPHHARLRFGSEEGIDHLAFLARELLHLSPGSWHQERTQSPTGFRLGSVPGSTDMS</sequence>
<accession>V9EXA4</accession>
<organism evidence="2 3">
    <name type="scientific">Phytophthora nicotianae P1569</name>
    <dbReference type="NCBI Taxonomy" id="1317065"/>
    <lineage>
        <taxon>Eukaryota</taxon>
        <taxon>Sar</taxon>
        <taxon>Stramenopiles</taxon>
        <taxon>Oomycota</taxon>
        <taxon>Peronosporomycetes</taxon>
        <taxon>Peronosporales</taxon>
        <taxon>Peronosporaceae</taxon>
        <taxon>Phytophthora</taxon>
    </lineage>
</organism>
<proteinExistence type="predicted"/>
<dbReference type="HOGENOM" id="CLU_1506302_0_0_1"/>
<reference evidence="2 3" key="1">
    <citation type="submission" date="2013-11" db="EMBL/GenBank/DDBJ databases">
        <title>The Genome Sequence of Phytophthora parasitica P1569.</title>
        <authorList>
            <consortium name="The Broad Institute Genomics Platform"/>
            <person name="Russ C."/>
            <person name="Tyler B."/>
            <person name="Panabieres F."/>
            <person name="Shan W."/>
            <person name="Tripathy S."/>
            <person name="Grunwald N."/>
            <person name="Machado M."/>
            <person name="Johnson C.S."/>
            <person name="Arredondo F."/>
            <person name="Hong C."/>
            <person name="Coffey M."/>
            <person name="Young S.K."/>
            <person name="Zeng Q."/>
            <person name="Gargeya S."/>
            <person name="Fitzgerald M."/>
            <person name="Abouelleil A."/>
            <person name="Alvarado L."/>
            <person name="Chapman S.B."/>
            <person name="Gainer-Dewar J."/>
            <person name="Goldberg J."/>
            <person name="Griggs A."/>
            <person name="Gujja S."/>
            <person name="Hansen M."/>
            <person name="Howarth C."/>
            <person name="Imamovic A."/>
            <person name="Ireland A."/>
            <person name="Larimer J."/>
            <person name="McCowan C."/>
            <person name="Murphy C."/>
            <person name="Pearson M."/>
            <person name="Poon T.W."/>
            <person name="Priest M."/>
            <person name="Roberts A."/>
            <person name="Saif S."/>
            <person name="Shea T."/>
            <person name="Sykes S."/>
            <person name="Wortman J."/>
            <person name="Nusbaum C."/>
            <person name="Birren B."/>
        </authorList>
    </citation>
    <scope>NUCLEOTIDE SEQUENCE [LARGE SCALE GENOMIC DNA]</scope>
    <source>
        <strain evidence="2 3">P1569</strain>
    </source>
</reference>
<protein>
    <submittedName>
        <fullName evidence="2">Uncharacterized protein</fullName>
    </submittedName>
</protein>
<evidence type="ECO:0000313" key="2">
    <source>
        <dbReference type="EMBL" id="ETI43864.1"/>
    </source>
</evidence>